<evidence type="ECO:0000256" key="1">
    <source>
        <dbReference type="ARBA" id="ARBA00004273"/>
    </source>
</evidence>
<comment type="subcellular location">
    <subcellularLocation>
        <location evidence="1">Mitochondrion inner membrane</location>
    </subcellularLocation>
</comment>
<dbReference type="Gramene" id="rna-gnl|WGS:NBSK|LSAT_2X98661_mrna">
    <property type="protein sequence ID" value="cds-PLY93597.1"/>
    <property type="gene ID" value="gene-LSAT_2X98661"/>
</dbReference>
<dbReference type="GO" id="GO:0006627">
    <property type="term" value="P:protein processing involved in protein targeting to mitochondrion"/>
    <property type="evidence" value="ECO:0000318"/>
    <property type="project" value="GO_Central"/>
</dbReference>
<evidence type="ECO:0000256" key="4">
    <source>
        <dbReference type="ARBA" id="ARBA00023128"/>
    </source>
</evidence>
<name>A0A9R1XPK8_LACSA</name>
<keyword evidence="3" id="KW-0378">Hydrolase</keyword>
<dbReference type="InterPro" id="IPR036286">
    <property type="entry name" value="LexA/Signal_pep-like_sf"/>
</dbReference>
<keyword evidence="2" id="KW-0999">Mitochondrion inner membrane</keyword>
<dbReference type="EMBL" id="NBSK02000002">
    <property type="protein sequence ID" value="KAJ0222655.1"/>
    <property type="molecule type" value="Genomic_DNA"/>
</dbReference>
<evidence type="ECO:0000256" key="6">
    <source>
        <dbReference type="ARBA" id="ARBA00038445"/>
    </source>
</evidence>
<dbReference type="CDD" id="cd06530">
    <property type="entry name" value="S26_SPase_I"/>
    <property type="match status" value="1"/>
</dbReference>
<dbReference type="Pfam" id="PF10502">
    <property type="entry name" value="Peptidase_S26"/>
    <property type="match status" value="1"/>
</dbReference>
<evidence type="ECO:0000256" key="2">
    <source>
        <dbReference type="ARBA" id="ARBA00022792"/>
    </source>
</evidence>
<accession>A0A9R1XPK8</accession>
<evidence type="ECO:0000313" key="8">
    <source>
        <dbReference type="EMBL" id="KAJ0222655.1"/>
    </source>
</evidence>
<keyword evidence="9" id="KW-1185">Reference proteome</keyword>
<evidence type="ECO:0000256" key="5">
    <source>
        <dbReference type="ARBA" id="ARBA00023136"/>
    </source>
</evidence>
<protein>
    <recommendedName>
        <fullName evidence="7">Peptidase S26 domain-containing protein</fullName>
    </recommendedName>
</protein>
<dbReference type="GO" id="GO:0006465">
    <property type="term" value="P:signal peptide processing"/>
    <property type="evidence" value="ECO:0007669"/>
    <property type="project" value="InterPro"/>
</dbReference>
<dbReference type="GO" id="GO:0004252">
    <property type="term" value="F:serine-type endopeptidase activity"/>
    <property type="evidence" value="ECO:0007669"/>
    <property type="project" value="InterPro"/>
</dbReference>
<dbReference type="PRINTS" id="PR00727">
    <property type="entry name" value="LEADERPTASE"/>
</dbReference>
<evidence type="ECO:0000259" key="7">
    <source>
        <dbReference type="Pfam" id="PF10502"/>
    </source>
</evidence>
<evidence type="ECO:0000313" key="9">
    <source>
        <dbReference type="Proteomes" id="UP000235145"/>
    </source>
</evidence>
<dbReference type="InterPro" id="IPR052064">
    <property type="entry name" value="Mito_IMP1_subunit"/>
</dbReference>
<dbReference type="GO" id="GO:0042720">
    <property type="term" value="C:mitochondrial inner membrane peptidase complex"/>
    <property type="evidence" value="ECO:0000318"/>
    <property type="project" value="GO_Central"/>
</dbReference>
<evidence type="ECO:0000256" key="3">
    <source>
        <dbReference type="ARBA" id="ARBA00022801"/>
    </source>
</evidence>
<dbReference type="InterPro" id="IPR019533">
    <property type="entry name" value="Peptidase_S26"/>
</dbReference>
<sequence length="142" mass="16016">MSLFQRCAYIVAEALDKIFLVAKFFCAIHATNTYLFSTALVQGPCMLFNFNLKGEMVLLDKISTPYGKVGPDDVIILRTPENQRKFATKRIIGMEGDNITYIVNPKNSDTTQTIAVPKGHVWVEGDKVYDTNDSRNLDLFLM</sequence>
<reference evidence="8 9" key="1">
    <citation type="journal article" date="2017" name="Nat. Commun.">
        <title>Genome assembly with in vitro proximity ligation data and whole-genome triplication in lettuce.</title>
        <authorList>
            <person name="Reyes-Chin-Wo S."/>
            <person name="Wang Z."/>
            <person name="Yang X."/>
            <person name="Kozik A."/>
            <person name="Arikit S."/>
            <person name="Song C."/>
            <person name="Xia L."/>
            <person name="Froenicke L."/>
            <person name="Lavelle D.O."/>
            <person name="Truco M.J."/>
            <person name="Xia R."/>
            <person name="Zhu S."/>
            <person name="Xu C."/>
            <person name="Xu H."/>
            <person name="Xu X."/>
            <person name="Cox K."/>
            <person name="Korf I."/>
            <person name="Meyers B.C."/>
            <person name="Michelmore R.W."/>
        </authorList>
    </citation>
    <scope>NUCLEOTIDE SEQUENCE [LARGE SCALE GENOMIC DNA]</scope>
    <source>
        <strain evidence="9">cv. Salinas</strain>
        <tissue evidence="8">Seedlings</tissue>
    </source>
</reference>
<dbReference type="PANTHER" id="PTHR12383:SF34">
    <property type="entry name" value="PEPTIDASE S26A, SIGNAL PEPTIDASE I-RELATED"/>
    <property type="match status" value="1"/>
</dbReference>
<dbReference type="AlphaFoldDB" id="A0A9R1XPK8"/>
<feature type="domain" description="Peptidase S26" evidence="7">
    <location>
        <begin position="24"/>
        <end position="101"/>
    </location>
</feature>
<comment type="similarity">
    <text evidence="6">Belongs to the peptidase S26 family. IMP1 subfamily.</text>
</comment>
<dbReference type="InterPro" id="IPR000223">
    <property type="entry name" value="Pept_S26A_signal_pept_1"/>
</dbReference>
<dbReference type="Proteomes" id="UP000235145">
    <property type="component" value="Unassembled WGS sequence"/>
</dbReference>
<comment type="caution">
    <text evidence="8">The sequence shown here is derived from an EMBL/GenBank/DDBJ whole genome shotgun (WGS) entry which is preliminary data.</text>
</comment>
<keyword evidence="5" id="KW-0472">Membrane</keyword>
<proteinExistence type="inferred from homology"/>
<dbReference type="Gene3D" id="2.10.109.10">
    <property type="entry name" value="Umud Fragment, subunit A"/>
    <property type="match status" value="1"/>
</dbReference>
<gene>
    <name evidence="8" type="ORF">LSAT_V11C200086280</name>
</gene>
<organism evidence="8 9">
    <name type="scientific">Lactuca sativa</name>
    <name type="common">Garden lettuce</name>
    <dbReference type="NCBI Taxonomy" id="4236"/>
    <lineage>
        <taxon>Eukaryota</taxon>
        <taxon>Viridiplantae</taxon>
        <taxon>Streptophyta</taxon>
        <taxon>Embryophyta</taxon>
        <taxon>Tracheophyta</taxon>
        <taxon>Spermatophyta</taxon>
        <taxon>Magnoliopsida</taxon>
        <taxon>eudicotyledons</taxon>
        <taxon>Gunneridae</taxon>
        <taxon>Pentapetalae</taxon>
        <taxon>asterids</taxon>
        <taxon>campanulids</taxon>
        <taxon>Asterales</taxon>
        <taxon>Asteraceae</taxon>
        <taxon>Cichorioideae</taxon>
        <taxon>Cichorieae</taxon>
        <taxon>Lactucinae</taxon>
        <taxon>Lactuca</taxon>
    </lineage>
</organism>
<dbReference type="SUPFAM" id="SSF51306">
    <property type="entry name" value="LexA/Signal peptidase"/>
    <property type="match status" value="1"/>
</dbReference>
<keyword evidence="4" id="KW-0496">Mitochondrion</keyword>
<dbReference type="PANTHER" id="PTHR12383">
    <property type="entry name" value="PROTEASE FAMILY S26 MITOCHONDRIAL INNER MEMBRANE PROTEASE-RELATED"/>
    <property type="match status" value="1"/>
</dbReference>